<name>A0ABD3NBN0_9STRA</name>
<evidence type="ECO:0000313" key="1">
    <source>
        <dbReference type="EMBL" id="KAL3773387.1"/>
    </source>
</evidence>
<organism evidence="1 2">
    <name type="scientific">Stephanodiscus triporus</name>
    <dbReference type="NCBI Taxonomy" id="2934178"/>
    <lineage>
        <taxon>Eukaryota</taxon>
        <taxon>Sar</taxon>
        <taxon>Stramenopiles</taxon>
        <taxon>Ochrophyta</taxon>
        <taxon>Bacillariophyta</taxon>
        <taxon>Coscinodiscophyceae</taxon>
        <taxon>Thalassiosirophycidae</taxon>
        <taxon>Stephanodiscales</taxon>
        <taxon>Stephanodiscaceae</taxon>
        <taxon>Stephanodiscus</taxon>
    </lineage>
</organism>
<reference evidence="1 2" key="1">
    <citation type="submission" date="2024-10" db="EMBL/GenBank/DDBJ databases">
        <title>Updated reference genomes for cyclostephanoid diatoms.</title>
        <authorList>
            <person name="Roberts W.R."/>
            <person name="Alverson A.J."/>
        </authorList>
    </citation>
    <scope>NUCLEOTIDE SEQUENCE [LARGE SCALE GENOMIC DNA]</scope>
    <source>
        <strain evidence="1 2">AJA276-08</strain>
    </source>
</reference>
<dbReference type="EMBL" id="JALLAZ020001535">
    <property type="protein sequence ID" value="KAL3773387.1"/>
    <property type="molecule type" value="Genomic_DNA"/>
</dbReference>
<dbReference type="SUPFAM" id="SSF52540">
    <property type="entry name" value="P-loop containing nucleoside triphosphate hydrolases"/>
    <property type="match status" value="1"/>
</dbReference>
<accession>A0ABD3NBN0</accession>
<evidence type="ECO:0000313" key="2">
    <source>
        <dbReference type="Proteomes" id="UP001530315"/>
    </source>
</evidence>
<dbReference type="Proteomes" id="UP001530315">
    <property type="component" value="Unassembled WGS sequence"/>
</dbReference>
<comment type="caution">
    <text evidence="1">The sequence shown here is derived from an EMBL/GenBank/DDBJ whole genome shotgun (WGS) entry which is preliminary data.</text>
</comment>
<gene>
    <name evidence="1" type="ORF">ACHAW5_010993</name>
</gene>
<dbReference type="AlphaFoldDB" id="A0ABD3NBN0"/>
<protein>
    <recommendedName>
        <fullName evidence="3">Sulfotransferase domain-containing protein</fullName>
    </recommendedName>
</protein>
<evidence type="ECO:0008006" key="3">
    <source>
        <dbReference type="Google" id="ProtNLM"/>
    </source>
</evidence>
<dbReference type="InterPro" id="IPR027417">
    <property type="entry name" value="P-loop_NTPase"/>
</dbReference>
<keyword evidence="2" id="KW-1185">Reference proteome</keyword>
<proteinExistence type="predicted"/>
<sequence length="491" mass="55056">MNQTRVKFDVMPPLPAAAIAAALIVLFLPIRPAIGAGHVAVMPDDEARAGRAAHGDVGDAPPVVAVARERRPPPPSHGSFVEVGDESPTAKNVAVRRIEDRGGGASFDPGSYAYLIVHYHKTGHHLSRQLRDFLVDGTDGDYPVSDGMENAFERRMHEEDTGCPRSVVLSPGVISVQAAPDFFCDAAVLVEHLLRQDEQDDDDGRGTNARARREKLGIKVVHLVRDPFSLAVSNWIYHAQYPTPELWVKDVDPCTEELWFGTQGYRDLVRPTLLSGDDPIMRYDDFDAIRGICVGLYRTRKEAREDKRPWSYYTHLRHLDPESALSMATTHMMGQGMTGGDIVRMANNVVKLRQAMQLEDQIRLSRHVVPDAKGRMIQVMTLSMEEFTREPRAATIRFLDFALGDSSPRDVKERIAAEYESSYRAKVREGNEHITNDKEITNGKYGGDVNIVEKREDLEGFLRHHDLFGRVLGNIERLINDALLESRRNFS</sequence>